<dbReference type="PROSITE" id="PS51233">
    <property type="entry name" value="VWFD"/>
    <property type="match status" value="4"/>
</dbReference>
<keyword evidence="6 8" id="KW-1015">Disulfide bond</keyword>
<dbReference type="GeneTree" id="ENSGT00940000156076"/>
<reference evidence="13 14" key="1">
    <citation type="journal article" date="2008" name="Nature">
        <title>Genome analysis of the platypus reveals unique signatures of evolution.</title>
        <authorList>
            <person name="Warren W.C."/>
            <person name="Hillier L.W."/>
            <person name="Marshall Graves J.A."/>
            <person name="Birney E."/>
            <person name="Ponting C.P."/>
            <person name="Grutzner F."/>
            <person name="Belov K."/>
            <person name="Miller W."/>
            <person name="Clarke L."/>
            <person name="Chinwalla A.T."/>
            <person name="Yang S.P."/>
            <person name="Heger A."/>
            <person name="Locke D.P."/>
            <person name="Miethke P."/>
            <person name="Waters P.D."/>
            <person name="Veyrunes F."/>
            <person name="Fulton L."/>
            <person name="Fulton B."/>
            <person name="Graves T."/>
            <person name="Wallis J."/>
            <person name="Puente X.S."/>
            <person name="Lopez-Otin C."/>
            <person name="Ordonez G.R."/>
            <person name="Eichler E.E."/>
            <person name="Chen L."/>
            <person name="Cheng Z."/>
            <person name="Deakin J.E."/>
            <person name="Alsop A."/>
            <person name="Thompson K."/>
            <person name="Kirby P."/>
            <person name="Papenfuss A.T."/>
            <person name="Wakefield M.J."/>
            <person name="Olender T."/>
            <person name="Lancet D."/>
            <person name="Huttley G.A."/>
            <person name="Smit A.F."/>
            <person name="Pask A."/>
            <person name="Temple-Smith P."/>
            <person name="Batzer M.A."/>
            <person name="Walker J.A."/>
            <person name="Konkel M.K."/>
            <person name="Harris R.S."/>
            <person name="Whittington C.M."/>
            <person name="Wong E.S."/>
            <person name="Gemmell N.J."/>
            <person name="Buschiazzo E."/>
            <person name="Vargas Jentzsch I.M."/>
            <person name="Merkel A."/>
            <person name="Schmitz J."/>
            <person name="Zemann A."/>
            <person name="Churakov G."/>
            <person name="Kriegs J.O."/>
            <person name="Brosius J."/>
            <person name="Murchison E.P."/>
            <person name="Sachidanandam R."/>
            <person name="Smith C."/>
            <person name="Hannon G.J."/>
            <person name="Tsend-Ayush E."/>
            <person name="McMillan D."/>
            <person name="Attenborough R."/>
            <person name="Rens W."/>
            <person name="Ferguson-Smith M."/>
            <person name="Lefevre C.M."/>
            <person name="Sharp J.A."/>
            <person name="Nicholas K.R."/>
            <person name="Ray D.A."/>
            <person name="Kube M."/>
            <person name="Reinhardt R."/>
            <person name="Pringle T.H."/>
            <person name="Taylor J."/>
            <person name="Jones R.C."/>
            <person name="Nixon B."/>
            <person name="Dacheux J.L."/>
            <person name="Niwa H."/>
            <person name="Sekita Y."/>
            <person name="Huang X."/>
            <person name="Stark A."/>
            <person name="Kheradpour P."/>
            <person name="Kellis M."/>
            <person name="Flicek P."/>
            <person name="Chen Y."/>
            <person name="Webber C."/>
            <person name="Hardison R."/>
            <person name="Nelson J."/>
            <person name="Hallsworth-Pepin K."/>
            <person name="Delehaunty K."/>
            <person name="Markovic C."/>
            <person name="Minx P."/>
            <person name="Feng Y."/>
            <person name="Kremitzki C."/>
            <person name="Mitreva M."/>
            <person name="Glasscock J."/>
            <person name="Wylie T."/>
            <person name="Wohldmann P."/>
            <person name="Thiru P."/>
            <person name="Nhan M.N."/>
            <person name="Pohl C.S."/>
            <person name="Smith S.M."/>
            <person name="Hou S."/>
            <person name="Nefedov M."/>
            <person name="de Jong P.J."/>
            <person name="Renfree M.B."/>
            <person name="Mardis E.R."/>
            <person name="Wilson R.K."/>
        </authorList>
    </citation>
    <scope>NUCLEOTIDE SEQUENCE [LARGE SCALE GENOMIC DNA]</scope>
    <source>
        <strain evidence="13 14">Glennie</strain>
    </source>
</reference>
<dbReference type="InterPro" id="IPR036084">
    <property type="entry name" value="Ser_inhib-like_sf"/>
</dbReference>
<dbReference type="Bgee" id="ENSOANG00000048936">
    <property type="expression patterns" value="Expressed in endometrium and 1 other cell type or tissue"/>
</dbReference>
<feature type="domain" description="CTCK" evidence="10">
    <location>
        <begin position="2483"/>
        <end position="2571"/>
    </location>
</feature>
<dbReference type="InterPro" id="IPR058753">
    <property type="entry name" value="TIL_OTOGL_Mucin"/>
</dbReference>
<comment type="subcellular location">
    <subcellularLocation>
        <location evidence="1">Secreted</location>
    </subcellularLocation>
</comment>
<dbReference type="Gene3D" id="2.10.25.10">
    <property type="entry name" value="Laminin"/>
    <property type="match status" value="3"/>
</dbReference>
<accession>A0A6I8MZS3</accession>
<dbReference type="PANTHER" id="PTHR11339">
    <property type="entry name" value="EXTRACELLULAR MATRIX GLYCOPROTEIN RELATED"/>
    <property type="match status" value="1"/>
</dbReference>
<dbReference type="Pfam" id="PF01826">
    <property type="entry name" value="TIL"/>
    <property type="match status" value="2"/>
</dbReference>
<dbReference type="InterPro" id="IPR002919">
    <property type="entry name" value="TIL_dom"/>
</dbReference>
<dbReference type="SMART" id="SM00041">
    <property type="entry name" value="CT"/>
    <property type="match status" value="1"/>
</dbReference>
<evidence type="ECO:0000259" key="10">
    <source>
        <dbReference type="PROSITE" id="PS01225"/>
    </source>
</evidence>
<keyword evidence="5" id="KW-0186">Copper</keyword>
<dbReference type="Pfam" id="PF00094">
    <property type="entry name" value="VWD"/>
    <property type="match status" value="4"/>
</dbReference>
<feature type="domain" description="VWFC" evidence="11">
    <location>
        <begin position="2334"/>
        <end position="2396"/>
    </location>
</feature>
<feature type="compositionally biased region" description="Low complexity" evidence="9">
    <location>
        <begin position="1356"/>
        <end position="1403"/>
    </location>
</feature>
<evidence type="ECO:0000259" key="11">
    <source>
        <dbReference type="PROSITE" id="PS50184"/>
    </source>
</evidence>
<dbReference type="SMART" id="SM00215">
    <property type="entry name" value="VWC_out"/>
    <property type="match status" value="2"/>
</dbReference>
<dbReference type="Pfam" id="PF13330">
    <property type="entry name" value="Mucin2_WxxW"/>
    <property type="match status" value="3"/>
</dbReference>
<keyword evidence="7" id="KW-0325">Glycoprotein</keyword>
<protein>
    <recommendedName>
        <fullName evidence="15">Mucin 5B, oligomeric mucus/gel-forming</fullName>
    </recommendedName>
</protein>
<dbReference type="FunFam" id="2.10.25.10:FF:000153">
    <property type="entry name" value="MUC5B isoform 1"/>
    <property type="match status" value="1"/>
</dbReference>
<comment type="caution">
    <text evidence="8">Lacks conserved residue(s) required for the propagation of feature annotation.</text>
</comment>
<keyword evidence="14" id="KW-1185">Reference proteome</keyword>
<dbReference type="SMART" id="SM00214">
    <property type="entry name" value="VWC"/>
    <property type="match status" value="4"/>
</dbReference>
<keyword evidence="4" id="KW-0677">Repeat</keyword>
<dbReference type="CDD" id="cd19941">
    <property type="entry name" value="TIL"/>
    <property type="match status" value="3"/>
</dbReference>
<dbReference type="InterPro" id="IPR029034">
    <property type="entry name" value="Cystine-knot_cytokine"/>
</dbReference>
<feature type="compositionally biased region" description="Low complexity" evidence="9">
    <location>
        <begin position="1426"/>
        <end position="1440"/>
    </location>
</feature>
<dbReference type="Proteomes" id="UP000002279">
    <property type="component" value="Chromosome 3"/>
</dbReference>
<dbReference type="PROSITE" id="PS01225">
    <property type="entry name" value="CTCK_2"/>
    <property type="match status" value="1"/>
</dbReference>
<dbReference type="GO" id="GO:0005615">
    <property type="term" value="C:extracellular space"/>
    <property type="evidence" value="ECO:0000318"/>
    <property type="project" value="GO_Central"/>
</dbReference>
<dbReference type="InterPro" id="IPR025155">
    <property type="entry name" value="WxxW_domain"/>
</dbReference>
<evidence type="ECO:0000313" key="14">
    <source>
        <dbReference type="Proteomes" id="UP000002279"/>
    </source>
</evidence>
<feature type="compositionally biased region" description="Low complexity" evidence="9">
    <location>
        <begin position="1318"/>
        <end position="1329"/>
    </location>
</feature>
<dbReference type="PANTHER" id="PTHR11339:SF408">
    <property type="entry name" value="MUCIN-5B"/>
    <property type="match status" value="1"/>
</dbReference>
<dbReference type="Pfam" id="PF08742">
    <property type="entry name" value="C8"/>
    <property type="match status" value="4"/>
</dbReference>
<dbReference type="InterPro" id="IPR050780">
    <property type="entry name" value="Mucin_vWF_Thrombospondin_sf"/>
</dbReference>
<dbReference type="FunCoup" id="A0A6I8MZS3">
    <property type="interactions" value="282"/>
</dbReference>
<feature type="region of interest" description="Disordered" evidence="9">
    <location>
        <begin position="1356"/>
        <end position="1445"/>
    </location>
</feature>
<dbReference type="PROSITE" id="PS50184">
    <property type="entry name" value="VWFC_2"/>
    <property type="match status" value="1"/>
</dbReference>
<dbReference type="InParanoid" id="A0A6I8MZS3"/>
<evidence type="ECO:0000259" key="12">
    <source>
        <dbReference type="PROSITE" id="PS51233"/>
    </source>
</evidence>
<feature type="region of interest" description="Disordered" evidence="9">
    <location>
        <begin position="2287"/>
        <end position="2330"/>
    </location>
</feature>
<reference evidence="13" key="2">
    <citation type="submission" date="2025-08" db="UniProtKB">
        <authorList>
            <consortium name="Ensembl"/>
        </authorList>
    </citation>
    <scope>IDENTIFICATION</scope>
    <source>
        <strain evidence="13">Glennie</strain>
    </source>
</reference>
<feature type="region of interest" description="Disordered" evidence="9">
    <location>
        <begin position="1276"/>
        <end position="1332"/>
    </location>
</feature>
<evidence type="ECO:0000256" key="3">
    <source>
        <dbReference type="ARBA" id="ARBA00022729"/>
    </source>
</evidence>
<evidence type="ECO:0000313" key="13">
    <source>
        <dbReference type="Ensembl" id="ENSOANP00000034237.1"/>
    </source>
</evidence>
<dbReference type="InterPro" id="IPR006207">
    <property type="entry name" value="Cys_knot_C"/>
</dbReference>
<evidence type="ECO:0000256" key="5">
    <source>
        <dbReference type="ARBA" id="ARBA00023008"/>
    </source>
</evidence>
<evidence type="ECO:0000256" key="1">
    <source>
        <dbReference type="ARBA" id="ARBA00004613"/>
    </source>
</evidence>
<evidence type="ECO:0000256" key="9">
    <source>
        <dbReference type="SAM" id="MobiDB-lite"/>
    </source>
</evidence>
<dbReference type="Ensembl" id="ENSOANT00000068475.1">
    <property type="protein sequence ID" value="ENSOANP00000034237.1"/>
    <property type="gene ID" value="ENSOANG00000048936.1"/>
</dbReference>
<dbReference type="SUPFAM" id="SSF57501">
    <property type="entry name" value="Cystine-knot cytokines"/>
    <property type="match status" value="1"/>
</dbReference>
<dbReference type="PROSITE" id="PS01185">
    <property type="entry name" value="CTCK_1"/>
    <property type="match status" value="1"/>
</dbReference>
<gene>
    <name evidence="13" type="primary">LOC103166071</name>
</gene>
<feature type="compositionally biased region" description="Acidic residues" evidence="9">
    <location>
        <begin position="2591"/>
        <end position="2605"/>
    </location>
</feature>
<dbReference type="PROSITE" id="PS01208">
    <property type="entry name" value="VWFC_1"/>
    <property type="match status" value="1"/>
</dbReference>
<organism evidence="13 14">
    <name type="scientific">Ornithorhynchus anatinus</name>
    <name type="common">Duckbill platypus</name>
    <dbReference type="NCBI Taxonomy" id="9258"/>
    <lineage>
        <taxon>Eukaryota</taxon>
        <taxon>Metazoa</taxon>
        <taxon>Chordata</taxon>
        <taxon>Craniata</taxon>
        <taxon>Vertebrata</taxon>
        <taxon>Euteleostomi</taxon>
        <taxon>Mammalia</taxon>
        <taxon>Monotremata</taxon>
        <taxon>Ornithorhynchidae</taxon>
        <taxon>Ornithorhynchus</taxon>
    </lineage>
</organism>
<sequence>SFHLSHAAPPYWTPTVCRACCTGCLLRTESDSLTTYMLRAALNPAHGGQVCSTWGGFHYKTFDGAIFRFPGLCNYVLAAHCHTPYEDFNVQIRRAPGSNSTAILRVLLKVEGTVVEMIAGSVVVDGKPVQLPHSQSRVLVEQSSGYLKVVAKLGLHFLWNQEDALLLELDPRYANQTCGLCGDFNGLRDYNEFFSNNIQLSPVEFGNLQKMDGPLEQCQDPAPSSPTNCTEKSDPCSQILKGPPFSACHGLVDVDDYIEACRQDTCLCAPGLTPTPTPTPTPYSRQCVHAGGRPRAWRTPKLCPKKCPSTLRYEECGSPCPDTCSNPEHSQLCEDHCMDGCFCPPGTVLDDITGRGCVPVAQCHCTFNGKTFAPGSQYMTDCSTCSCSSGRWDCTWQPCPGVCSVEGGSHVSTFDEKHYTVHGDCNYVLAKSCGEDDFTVLGEIRKCGLTDSETCLRSVGLILAGGLTVDGEVFINGVYTMLPISTANVTLFRPSTFFIIAHSALGLQLDVQLVPIMQVFVRLQPQLRDLTCGLCGNFNQNQVDDFRAVSGVVEATSAAFANTWKTRADCPNIHNLFENPCALSVDNEKFAEHWCALLTDAHGPFAPCHSVVNPSIHYSNCMFDTCNCEKSEDCLCAAWSSYVRACAGRGVLLQGWRDHGVCGKVMMSCPKSLVYRYHIRTCPPTCRALSQPDITCAVPFVPVDGCTCANDTYLDAGGQCVPAASCPCYHQGLPVPAGQSFHQNGAICTCTRGMLNCIGGDHLPTPACTTPQVYFDCQNAPAGTSGAECQKSCFTLDMACYSTSCVSGCVCPGGLVSDGKGGCITPEACPCVHNEASYSPGETIRVDCNTCTCKARLWECTTRVCRASCTVYGDGHYITFDGHRYSFSGHCQYTLVQDHCGGNGSAPDAFRVITENVPCGTTGVTCSKAIKIFLRGAELRLSDGAVEVSGPGVGTGGKTPFIVRQRGLFLVLEEAGGGGGHGGRGLVLTWDHKTSLTVTLGPSYKGRVCGLCGNFDDHGGNDLTTRSGSVVGDVREFGNSWKSSPSCPDAATPREPCAANPYRTAWAHRRCAILHSDVFALCHHQVEPSKFYEACVNDACACDSGGDCECFCTAVAAYARACNRVGVCVSWRTPDICPLFCDYYNPKGECEWHYQPCGAACMKTCRNPTGKCLEDAQGLEGCYPTCPAESPLFDEDQMKCVRTCGCIDREKYYKPGARVDTECTCTFQGRTFAPGEVIYHTSDGAGGCLMARCGRDGAILRNVSACPAAPSPTATFSFSSSGEASSPRSRPPAHPQRPPGQPSPLGASLDTTGTANVAPATGPSTPPGTVLGIATSSATLTVPGLAPGTTTALATTTGAASAPGTTITTGTTTGTVIAPGPALGTTPGHTPGSTPGHTSGLTPEHTPRITPAHTPEITPEHTPGITSEHPPGTTPEHTPGIPLGYTLGITTGHTPGIIPVNTIRITPGHTPGIATGNTLGITAMHTPGAPFSVISGNTPGTTLRVTPGITPSVTPRRTLGVTPRITPSATPGTILRVTPGITPIVTPRNTLRATPETKLRVTPGITFSVTPRNTPSCSAAKGLLCFNRDQASGVCANYQIQVLCCHREPCPSSPTGTFNPTTPCSRRVCGWTEWLDASYPGPGRDGGDFETLENLRASGHAVCASPEGVECRARALPDVPLEHLGQRVLCHPAVGLLCHNDDQTPPVCYNYEVRLRCCRQAEGCPPETPTSTGPRPPLTGSQAPACEPPCSWTEWFDVDFPSAGPGGGDVETYAHIAARGGSLCPPAGRISRLQCRARDHPDLGLDSLGQVVTCDPDFGLVCKNQDQAGRGGMCLNYEIRVMCCEPRPSCPSPPPPGGSAPTPHLAPPSGTPAATCFCHVYGKLHPQGSLVYNRTDGSGHCYLAICGSDCAIERAVLPCHSTGPTSSPPDLAAPATLTSSTPTFMTPTPLVTSALRLFFQRGESWPVNACQTATCKGDNVVALTPLPCPPAEPIRCASGYPPLEVLGDDGCCFRYECPCVCSGWGDPHYITFDGVYYTFLDNCTYVLVQEIRPKFGPFRVLVDNSFCSARDGLSCPHALIIQYKANTVILTRGPGRGLTANKIIFNNKTVSPGYHWDGVTISSAGVKMMVSIPALGAHIMFSGLIFSIELPFSKFGHNTEGQCGTCSNNQTDECRQPDGKTAQSCASMATLWRHGSSRGSPCLLHPGPVPTSQPCPGPSPTCQLILSQVFSPCHGAVPPGPYLEGCVFDECHGVDPRVACSALELYAARCAARGICIPWRDQAKAQCQTLPQERPPQRPEQRASPETPRAPQGRNSLSRDVPGITPGGSHPWVFQAGETWTVACKECTCDGATLSVICSPRVCPTPDPLTCQGPGRALMPVLNQKDSCCPQYQCCKPWGTEGRAGGEGGSVLGDPSPPATCVLSSGSFQPGDIWSDPGNGCIKYHCEKVHDQLILVTEKMACPNFDPNTCPLVSFPQKPEERCAVQKLTLPVTQHGCRTAAPVDFTFCKGNCKDTASIYSLDALALLRQCICCQERETEQRSVVLHCPDGSSRDYSYIYVRACACVQASCRALPPATAPARAPRAEVGQSSEEEEDDEEEDEGFH</sequence>
<evidence type="ECO:0000256" key="8">
    <source>
        <dbReference type="PROSITE-ProRule" id="PRU00039"/>
    </source>
</evidence>
<dbReference type="GO" id="GO:0031012">
    <property type="term" value="C:extracellular matrix"/>
    <property type="evidence" value="ECO:0000318"/>
    <property type="project" value="GO_Central"/>
</dbReference>
<dbReference type="InterPro" id="IPR001007">
    <property type="entry name" value="VWF_dom"/>
</dbReference>
<evidence type="ECO:0000256" key="7">
    <source>
        <dbReference type="ARBA" id="ARBA00023180"/>
    </source>
</evidence>
<dbReference type="InterPro" id="IPR001846">
    <property type="entry name" value="VWF_type-D"/>
</dbReference>
<evidence type="ECO:0000256" key="6">
    <source>
        <dbReference type="ARBA" id="ARBA00023157"/>
    </source>
</evidence>
<feature type="disulfide bond" evidence="8">
    <location>
        <begin position="2483"/>
        <end position="2533"/>
    </location>
</feature>
<evidence type="ECO:0000256" key="2">
    <source>
        <dbReference type="ARBA" id="ARBA00022525"/>
    </source>
</evidence>
<dbReference type="SMART" id="SM00216">
    <property type="entry name" value="VWD"/>
    <property type="match status" value="4"/>
</dbReference>
<dbReference type="GO" id="GO:0005201">
    <property type="term" value="F:extracellular matrix structural constituent"/>
    <property type="evidence" value="ECO:0000318"/>
    <property type="project" value="GO_Central"/>
</dbReference>
<keyword evidence="2" id="KW-0964">Secreted</keyword>
<reference evidence="13" key="3">
    <citation type="submission" date="2025-09" db="UniProtKB">
        <authorList>
            <consortium name="Ensembl"/>
        </authorList>
    </citation>
    <scope>IDENTIFICATION</scope>
    <source>
        <strain evidence="13">Glennie</strain>
    </source>
</reference>
<feature type="domain" description="VWFD" evidence="12">
    <location>
        <begin position="2019"/>
        <end position="2203"/>
    </location>
</feature>
<feature type="compositionally biased region" description="Pro residues" evidence="9">
    <location>
        <begin position="1289"/>
        <end position="1302"/>
    </location>
</feature>
<feature type="domain" description="VWFD" evidence="12">
    <location>
        <begin position="401"/>
        <end position="571"/>
    </location>
</feature>
<feature type="region of interest" description="Disordered" evidence="9">
    <location>
        <begin position="2575"/>
        <end position="2605"/>
    </location>
</feature>
<name>A0A6I8MZS3_ORNAN</name>
<dbReference type="SMART" id="SM00832">
    <property type="entry name" value="C8"/>
    <property type="match status" value="4"/>
</dbReference>
<dbReference type="Pfam" id="PF25962">
    <property type="entry name" value="TIL_OTOGL_Mucin"/>
    <property type="match status" value="1"/>
</dbReference>
<feature type="domain" description="VWFD" evidence="12">
    <location>
        <begin position="49"/>
        <end position="219"/>
    </location>
</feature>
<evidence type="ECO:0008006" key="15">
    <source>
        <dbReference type="Google" id="ProtNLM"/>
    </source>
</evidence>
<dbReference type="SUPFAM" id="SSF57567">
    <property type="entry name" value="Serine protease inhibitors"/>
    <property type="match status" value="3"/>
</dbReference>
<dbReference type="InterPro" id="IPR014853">
    <property type="entry name" value="VWF/SSPO/ZAN-like_Cys-rich_dom"/>
</dbReference>
<feature type="domain" description="VWFD" evidence="12">
    <location>
        <begin position="867"/>
        <end position="1048"/>
    </location>
</feature>
<proteinExistence type="predicted"/>
<feature type="compositionally biased region" description="Low complexity" evidence="9">
    <location>
        <begin position="1276"/>
        <end position="1288"/>
    </location>
</feature>
<dbReference type="FunFam" id="2.10.25.10:FF:000674">
    <property type="entry name" value="Mucin-2"/>
    <property type="match status" value="1"/>
</dbReference>
<keyword evidence="3" id="KW-0732">Signal</keyword>
<evidence type="ECO:0000256" key="4">
    <source>
        <dbReference type="ARBA" id="ARBA00022737"/>
    </source>
</evidence>